<dbReference type="PROSITE" id="PS50222">
    <property type="entry name" value="EF_HAND_2"/>
    <property type="match status" value="2"/>
</dbReference>
<evidence type="ECO:0000256" key="1">
    <source>
        <dbReference type="SAM" id="MobiDB-lite"/>
    </source>
</evidence>
<evidence type="ECO:0000313" key="3">
    <source>
        <dbReference type="EMBL" id="MBS2962912.1"/>
    </source>
</evidence>
<feature type="domain" description="EF-hand" evidence="2">
    <location>
        <begin position="5"/>
        <end position="40"/>
    </location>
</feature>
<dbReference type="Proteomes" id="UP000677913">
    <property type="component" value="Unassembled WGS sequence"/>
</dbReference>
<feature type="region of interest" description="Disordered" evidence="1">
    <location>
        <begin position="213"/>
        <end position="265"/>
    </location>
</feature>
<feature type="domain" description="EF-hand" evidence="2">
    <location>
        <begin position="133"/>
        <end position="168"/>
    </location>
</feature>
<dbReference type="InterPro" id="IPR002048">
    <property type="entry name" value="EF_hand_dom"/>
</dbReference>
<sequence length="265" mass="28124">MLSDFQRAKLDRRFELLDADGDGHITAEDYDMAAVNVCQAIGFGPGSPQYEQVHAMYQRLWAALCGVAGRQHGERISRDQFLSACERLIVGAEEGYERLIAPIVTAVFDLSDTDARGELGIEQLTTWFNAYGVCADDAEHAFEACDRNGDGLLDLHQVHKAVRDFYTGDDQQLPGTRIFGPLPVVAGDRAMNGSGKGYAAGFTKPNNGAANNGAANNGVANNGNGNGNGSVPHDGAGAARGKRQNATAAKKGGRKQNRTGSSATH</sequence>
<dbReference type="SUPFAM" id="SSF47473">
    <property type="entry name" value="EF-hand"/>
    <property type="match status" value="1"/>
</dbReference>
<proteinExistence type="predicted"/>
<dbReference type="GO" id="GO:0005509">
    <property type="term" value="F:calcium ion binding"/>
    <property type="evidence" value="ECO:0007669"/>
    <property type="project" value="InterPro"/>
</dbReference>
<organism evidence="3 4">
    <name type="scientific">Actinocrinis puniceicyclus</name>
    <dbReference type="NCBI Taxonomy" id="977794"/>
    <lineage>
        <taxon>Bacteria</taxon>
        <taxon>Bacillati</taxon>
        <taxon>Actinomycetota</taxon>
        <taxon>Actinomycetes</taxon>
        <taxon>Catenulisporales</taxon>
        <taxon>Actinospicaceae</taxon>
        <taxon>Actinocrinis</taxon>
    </lineage>
</organism>
<evidence type="ECO:0000259" key="2">
    <source>
        <dbReference type="PROSITE" id="PS50222"/>
    </source>
</evidence>
<dbReference type="Pfam" id="PF13202">
    <property type="entry name" value="EF-hand_5"/>
    <property type="match status" value="1"/>
</dbReference>
<reference evidence="3" key="1">
    <citation type="submission" date="2021-04" db="EMBL/GenBank/DDBJ databases">
        <title>Genome based classification of Actinospica acidithermotolerans sp. nov., an actinobacterium isolated from an Indonesian hot spring.</title>
        <authorList>
            <person name="Kusuma A.B."/>
            <person name="Putra K.E."/>
            <person name="Nafisah S."/>
            <person name="Loh J."/>
            <person name="Nouioui I."/>
            <person name="Goodfellow M."/>
        </authorList>
    </citation>
    <scope>NUCLEOTIDE SEQUENCE</scope>
    <source>
        <strain evidence="3">DSM 45618</strain>
    </source>
</reference>
<dbReference type="PROSITE" id="PS00018">
    <property type="entry name" value="EF_HAND_1"/>
    <property type="match status" value="1"/>
</dbReference>
<dbReference type="InterPro" id="IPR011992">
    <property type="entry name" value="EF-hand-dom_pair"/>
</dbReference>
<dbReference type="AlphaFoldDB" id="A0A8J7WNE7"/>
<protein>
    <recommendedName>
        <fullName evidence="2">EF-hand domain-containing protein</fullName>
    </recommendedName>
</protein>
<gene>
    <name evidence="3" type="ORF">KGA66_07650</name>
</gene>
<name>A0A8J7WNE7_9ACTN</name>
<dbReference type="Gene3D" id="1.10.238.10">
    <property type="entry name" value="EF-hand"/>
    <property type="match status" value="1"/>
</dbReference>
<dbReference type="EMBL" id="JAGSXH010000017">
    <property type="protein sequence ID" value="MBS2962912.1"/>
    <property type="molecule type" value="Genomic_DNA"/>
</dbReference>
<accession>A0A8J7WNE7</accession>
<comment type="caution">
    <text evidence="3">The sequence shown here is derived from an EMBL/GenBank/DDBJ whole genome shotgun (WGS) entry which is preliminary data.</text>
</comment>
<dbReference type="SMART" id="SM00054">
    <property type="entry name" value="EFh"/>
    <property type="match status" value="2"/>
</dbReference>
<dbReference type="RefSeq" id="WP_211466095.1">
    <property type="nucleotide sequence ID" value="NZ_JAGSXH010000017.1"/>
</dbReference>
<evidence type="ECO:0000313" key="4">
    <source>
        <dbReference type="Proteomes" id="UP000677913"/>
    </source>
</evidence>
<dbReference type="InterPro" id="IPR018247">
    <property type="entry name" value="EF_Hand_1_Ca_BS"/>
</dbReference>
<keyword evidence="4" id="KW-1185">Reference proteome</keyword>
<feature type="compositionally biased region" description="Low complexity" evidence="1">
    <location>
        <begin position="213"/>
        <end position="223"/>
    </location>
</feature>